<dbReference type="Pfam" id="PF03734">
    <property type="entry name" value="YkuD"/>
    <property type="match status" value="1"/>
</dbReference>
<comment type="caution">
    <text evidence="10">The sequence shown here is derived from an EMBL/GenBank/DDBJ whole genome shotgun (WGS) entry which is preliminary data.</text>
</comment>
<keyword evidence="3" id="KW-0808">Transferase</keyword>
<dbReference type="Gene3D" id="1.10.101.10">
    <property type="entry name" value="PGBD-like superfamily/PGBD"/>
    <property type="match status" value="1"/>
</dbReference>
<evidence type="ECO:0000256" key="6">
    <source>
        <dbReference type="ARBA" id="ARBA00023316"/>
    </source>
</evidence>
<feature type="signal peptide" evidence="8">
    <location>
        <begin position="1"/>
        <end position="27"/>
    </location>
</feature>
<comment type="pathway">
    <text evidence="1 7">Cell wall biogenesis; peptidoglycan biosynthesis.</text>
</comment>
<dbReference type="EMBL" id="JBHLXE010000100">
    <property type="protein sequence ID" value="MFC0180389.1"/>
    <property type="molecule type" value="Genomic_DNA"/>
</dbReference>
<evidence type="ECO:0000256" key="5">
    <source>
        <dbReference type="ARBA" id="ARBA00022984"/>
    </source>
</evidence>
<dbReference type="NCBIfam" id="NF007891">
    <property type="entry name" value="PRK10594.1"/>
    <property type="match status" value="1"/>
</dbReference>
<dbReference type="SUPFAM" id="SSF141523">
    <property type="entry name" value="L,D-transpeptidase catalytic domain-like"/>
    <property type="match status" value="1"/>
</dbReference>
<proteinExistence type="inferred from homology"/>
<organism evidence="10 11">
    <name type="scientific">Thorsellia kenyensis</name>
    <dbReference type="NCBI Taxonomy" id="1549888"/>
    <lineage>
        <taxon>Bacteria</taxon>
        <taxon>Pseudomonadati</taxon>
        <taxon>Pseudomonadota</taxon>
        <taxon>Gammaproteobacteria</taxon>
        <taxon>Enterobacterales</taxon>
        <taxon>Thorselliaceae</taxon>
        <taxon>Thorsellia</taxon>
    </lineage>
</organism>
<dbReference type="InterPro" id="IPR052905">
    <property type="entry name" value="LD-transpeptidase_YkuD-like"/>
</dbReference>
<dbReference type="Proteomes" id="UP001589758">
    <property type="component" value="Unassembled WGS sequence"/>
</dbReference>
<comment type="similarity">
    <text evidence="2">Belongs to the YkuD family.</text>
</comment>
<feature type="chain" id="PRO_5047066424" evidence="8">
    <location>
        <begin position="28"/>
        <end position="712"/>
    </location>
</feature>
<dbReference type="Pfam" id="PF01471">
    <property type="entry name" value="PG_binding_1"/>
    <property type="match status" value="1"/>
</dbReference>
<evidence type="ECO:0000256" key="8">
    <source>
        <dbReference type="SAM" id="SignalP"/>
    </source>
</evidence>
<dbReference type="InterPro" id="IPR005490">
    <property type="entry name" value="LD_TPept_cat_dom"/>
</dbReference>
<keyword evidence="5 7" id="KW-0573">Peptidoglycan synthesis</keyword>
<dbReference type="Pfam" id="PF20142">
    <property type="entry name" value="Scaffold"/>
    <property type="match status" value="1"/>
</dbReference>
<evidence type="ECO:0000256" key="1">
    <source>
        <dbReference type="ARBA" id="ARBA00004752"/>
    </source>
</evidence>
<feature type="domain" description="L,D-TPase catalytic" evidence="9">
    <location>
        <begin position="475"/>
        <end position="654"/>
    </location>
</feature>
<keyword evidence="4 7" id="KW-0133">Cell shape</keyword>
<dbReference type="RefSeq" id="WP_385877499.1">
    <property type="nucleotide sequence ID" value="NZ_JBHLXE010000100.1"/>
</dbReference>
<dbReference type="PROSITE" id="PS51257">
    <property type="entry name" value="PROKAR_LIPOPROTEIN"/>
    <property type="match status" value="1"/>
</dbReference>
<dbReference type="InterPro" id="IPR036366">
    <property type="entry name" value="PGBDSf"/>
</dbReference>
<dbReference type="InterPro" id="IPR038063">
    <property type="entry name" value="Transpep_catalytic_dom"/>
</dbReference>
<keyword evidence="8" id="KW-0732">Signal</keyword>
<name>A0ABV6CBM1_9GAMM</name>
<keyword evidence="6 7" id="KW-0961">Cell wall biogenesis/degradation</keyword>
<evidence type="ECO:0000256" key="2">
    <source>
        <dbReference type="ARBA" id="ARBA00005992"/>
    </source>
</evidence>
<keyword evidence="11" id="KW-1185">Reference proteome</keyword>
<evidence type="ECO:0000313" key="10">
    <source>
        <dbReference type="EMBL" id="MFC0180389.1"/>
    </source>
</evidence>
<dbReference type="PROSITE" id="PS52029">
    <property type="entry name" value="LD_TPASE"/>
    <property type="match status" value="1"/>
</dbReference>
<dbReference type="InterPro" id="IPR045380">
    <property type="entry name" value="LD_TPept_scaffold_dom"/>
</dbReference>
<dbReference type="CDD" id="cd16913">
    <property type="entry name" value="YkuD_like"/>
    <property type="match status" value="1"/>
</dbReference>
<feature type="active site" description="Proton donor/acceptor" evidence="7">
    <location>
        <position position="608"/>
    </location>
</feature>
<reference evidence="10 11" key="1">
    <citation type="submission" date="2024-09" db="EMBL/GenBank/DDBJ databases">
        <authorList>
            <person name="Sun Q."/>
            <person name="Mori K."/>
        </authorList>
    </citation>
    <scope>NUCLEOTIDE SEQUENCE [LARGE SCALE GENOMIC DNA]</scope>
    <source>
        <strain evidence="10 11">CCM 8545</strain>
    </source>
</reference>
<dbReference type="Gene3D" id="2.40.440.10">
    <property type="entry name" value="L,D-transpeptidase catalytic domain-like"/>
    <property type="match status" value="1"/>
</dbReference>
<evidence type="ECO:0000259" key="9">
    <source>
        <dbReference type="PROSITE" id="PS52029"/>
    </source>
</evidence>
<evidence type="ECO:0000256" key="7">
    <source>
        <dbReference type="PROSITE-ProRule" id="PRU01373"/>
    </source>
</evidence>
<dbReference type="InterPro" id="IPR002477">
    <property type="entry name" value="Peptidoglycan-bd-like"/>
</dbReference>
<accession>A0ABV6CBM1</accession>
<protein>
    <submittedName>
        <fullName evidence="10">L,D-transpeptidase</fullName>
    </submittedName>
</protein>
<dbReference type="SUPFAM" id="SSF47090">
    <property type="entry name" value="PGBD-like"/>
    <property type="match status" value="1"/>
</dbReference>
<evidence type="ECO:0000256" key="4">
    <source>
        <dbReference type="ARBA" id="ARBA00022960"/>
    </source>
</evidence>
<feature type="active site" description="Nucleophile" evidence="7">
    <location>
        <position position="627"/>
    </location>
</feature>
<gene>
    <name evidence="10" type="primary">ldtD</name>
    <name evidence="10" type="ORF">ACFFIT_09910</name>
</gene>
<dbReference type="InterPro" id="IPR036365">
    <property type="entry name" value="PGBD-like_sf"/>
</dbReference>
<dbReference type="PANTHER" id="PTHR41533:SF1">
    <property type="entry name" value="L,D-TRANSPEPTIDASE YCBB-RELATED"/>
    <property type="match status" value="1"/>
</dbReference>
<evidence type="ECO:0000256" key="3">
    <source>
        <dbReference type="ARBA" id="ARBA00022679"/>
    </source>
</evidence>
<sequence>MKIKNMHFRKKTLSVCLSITICSCAFADPTQPAQSIPNTSESAEIVNKIIESTQKKQETNQSTSMPVTSSQAEVADSISKTIEVNAVLTEEQSSAISAVVPNIERVNSSSSTNEADIAETKDLEPIIVEPIILVPGQEVATSVDNSTVSITQQSTSEIEVFDIKGALVEKDSSVSILFTNELSELYTQYPHKIWINEEEIKEFKQQLVLMGLAGIDKQYSEWIIELNNPNISSSDKELILSDAMLGYLNFVENVNKNKDTWLYQKNSYKVNAASNEELNRWLTSLKNKELKNYIVSLRPQHTAYEPMLNALLNSASQNSVEWPQIQSTKSIKPNAVSDEVASVEFILNYYGLLNNEAKVEVNEEVISEVKPVNEAIEKNSIVEIKLPEVQESTNFNKSITPISDAAPTTLATKVNVYDERLVEGVKKFQSSLGLTADGVIGPQTRTWLNTSPSEKISLIALNMQRLRLIPSDVSTGILVNIPDYSLKFYKDGELILDSRVIVGSIARKTPIMTNEINRVVINPPWSVPTRLAREDIAPKGIKDPHYFVRNGYSLVDLSDGQPIDVDDVLWENVSASNFPFAVRQKPGAGNSLGRYKFDMPNDQAIYLHDTPNHALFDRDVRAISSGCVRVNKSTELANLLLNLEQWDKDKVANTVKKGQTTPVNLSSKVPVELYYLTAWPNEEGQIQYRADIYGYDKLITNAINEVPVANLL</sequence>
<dbReference type="PANTHER" id="PTHR41533">
    <property type="entry name" value="L,D-TRANSPEPTIDASE HI_1667-RELATED"/>
    <property type="match status" value="1"/>
</dbReference>
<evidence type="ECO:0000313" key="11">
    <source>
        <dbReference type="Proteomes" id="UP001589758"/>
    </source>
</evidence>